<evidence type="ECO:0000259" key="4">
    <source>
        <dbReference type="PROSITE" id="PS50125"/>
    </source>
</evidence>
<dbReference type="SMART" id="SM00044">
    <property type="entry name" value="CYCc"/>
    <property type="match status" value="1"/>
</dbReference>
<dbReference type="STRING" id="33097.A0A150G5S0"/>
<dbReference type="SUPFAM" id="SSF52058">
    <property type="entry name" value="L domain-like"/>
    <property type="match status" value="1"/>
</dbReference>
<dbReference type="SUPFAM" id="SSF55073">
    <property type="entry name" value="Nucleotide cyclase"/>
    <property type="match status" value="2"/>
</dbReference>
<dbReference type="Pfam" id="PF00211">
    <property type="entry name" value="Guanylate_cyc"/>
    <property type="match status" value="2"/>
</dbReference>
<dbReference type="OrthoDB" id="542421at2759"/>
<dbReference type="EMBL" id="LSYV01000058">
    <property type="protein sequence ID" value="KXZ45229.1"/>
    <property type="molecule type" value="Genomic_DNA"/>
</dbReference>
<dbReference type="InterPro" id="IPR050697">
    <property type="entry name" value="Adenylyl/Guanylyl_Cyclase_3/4"/>
</dbReference>
<keyword evidence="6" id="KW-1185">Reference proteome</keyword>
<feature type="region of interest" description="Disordered" evidence="2">
    <location>
        <begin position="590"/>
        <end position="623"/>
    </location>
</feature>
<gene>
    <name evidence="5" type="ORF">GPECTOR_57g519</name>
</gene>
<feature type="transmembrane region" description="Helical" evidence="3">
    <location>
        <begin position="187"/>
        <end position="210"/>
    </location>
</feature>
<dbReference type="Gene3D" id="3.30.70.1230">
    <property type="entry name" value="Nucleotide cyclase"/>
    <property type="match status" value="2"/>
</dbReference>
<keyword evidence="3" id="KW-0812">Transmembrane</keyword>
<name>A0A150G5S0_GONPE</name>
<dbReference type="PANTHER" id="PTHR43081:SF1">
    <property type="entry name" value="ADENYLATE CYCLASE, TERMINAL-DIFFERENTIATION SPECIFIC"/>
    <property type="match status" value="1"/>
</dbReference>
<feature type="region of interest" description="Disordered" evidence="2">
    <location>
        <begin position="710"/>
        <end position="733"/>
    </location>
</feature>
<dbReference type="GO" id="GO:0005930">
    <property type="term" value="C:axoneme"/>
    <property type="evidence" value="ECO:0007669"/>
    <property type="project" value="UniProtKB-SubCell"/>
</dbReference>
<evidence type="ECO:0000256" key="3">
    <source>
        <dbReference type="SAM" id="Phobius"/>
    </source>
</evidence>
<evidence type="ECO:0000256" key="1">
    <source>
        <dbReference type="ARBA" id="ARBA00004430"/>
    </source>
</evidence>
<evidence type="ECO:0000313" key="6">
    <source>
        <dbReference type="Proteomes" id="UP000075714"/>
    </source>
</evidence>
<feature type="domain" description="Guanylate cyclase" evidence="4">
    <location>
        <begin position="259"/>
        <end position="414"/>
    </location>
</feature>
<dbReference type="InterPro" id="IPR032675">
    <property type="entry name" value="LRR_dom_sf"/>
</dbReference>
<comment type="subcellular location">
    <subcellularLocation>
        <location evidence="1">Cytoplasm</location>
        <location evidence="1">Cytoskeleton</location>
        <location evidence="1">Cilium axoneme</location>
    </subcellularLocation>
</comment>
<dbReference type="Gene3D" id="3.80.10.10">
    <property type="entry name" value="Ribonuclease Inhibitor"/>
    <property type="match status" value="1"/>
</dbReference>
<dbReference type="GO" id="GO:0035556">
    <property type="term" value="P:intracellular signal transduction"/>
    <property type="evidence" value="ECO:0007669"/>
    <property type="project" value="InterPro"/>
</dbReference>
<accession>A0A150G5S0</accession>
<reference evidence="6" key="1">
    <citation type="journal article" date="2016" name="Nat. Commun.">
        <title>The Gonium pectorale genome demonstrates co-option of cell cycle regulation during the evolution of multicellularity.</title>
        <authorList>
            <person name="Hanschen E.R."/>
            <person name="Marriage T.N."/>
            <person name="Ferris P.J."/>
            <person name="Hamaji T."/>
            <person name="Toyoda A."/>
            <person name="Fujiyama A."/>
            <person name="Neme R."/>
            <person name="Noguchi H."/>
            <person name="Minakuchi Y."/>
            <person name="Suzuki M."/>
            <person name="Kawai-Toyooka H."/>
            <person name="Smith D.R."/>
            <person name="Sparks H."/>
            <person name="Anderson J."/>
            <person name="Bakaric R."/>
            <person name="Luria V."/>
            <person name="Karger A."/>
            <person name="Kirschner M.W."/>
            <person name="Durand P.M."/>
            <person name="Michod R.E."/>
            <person name="Nozaki H."/>
            <person name="Olson B.J."/>
        </authorList>
    </citation>
    <scope>NUCLEOTIDE SEQUENCE [LARGE SCALE GENOMIC DNA]</scope>
    <source>
        <strain evidence="6">NIES-2863</strain>
    </source>
</reference>
<dbReference type="AlphaFoldDB" id="A0A150G5S0"/>
<dbReference type="Proteomes" id="UP000075714">
    <property type="component" value="Unassembled WGS sequence"/>
</dbReference>
<evidence type="ECO:0000256" key="2">
    <source>
        <dbReference type="SAM" id="MobiDB-lite"/>
    </source>
</evidence>
<evidence type="ECO:0000313" key="5">
    <source>
        <dbReference type="EMBL" id="KXZ45229.1"/>
    </source>
</evidence>
<feature type="region of interest" description="Disordered" evidence="2">
    <location>
        <begin position="526"/>
        <end position="571"/>
    </location>
</feature>
<dbReference type="PROSITE" id="PS50125">
    <property type="entry name" value="GUANYLATE_CYCLASE_2"/>
    <property type="match status" value="2"/>
</dbReference>
<organism evidence="5 6">
    <name type="scientific">Gonium pectorale</name>
    <name type="common">Green alga</name>
    <dbReference type="NCBI Taxonomy" id="33097"/>
    <lineage>
        <taxon>Eukaryota</taxon>
        <taxon>Viridiplantae</taxon>
        <taxon>Chlorophyta</taxon>
        <taxon>core chlorophytes</taxon>
        <taxon>Chlorophyceae</taxon>
        <taxon>CS clade</taxon>
        <taxon>Chlamydomonadales</taxon>
        <taxon>Volvocaceae</taxon>
        <taxon>Gonium</taxon>
    </lineage>
</organism>
<dbReference type="PANTHER" id="PTHR43081">
    <property type="entry name" value="ADENYLATE CYCLASE, TERMINAL-DIFFERENTIATION SPECIFIC-RELATED"/>
    <property type="match status" value="1"/>
</dbReference>
<protein>
    <recommendedName>
        <fullName evidence="4">Guanylate cyclase domain-containing protein</fullName>
    </recommendedName>
</protein>
<feature type="domain" description="Guanylate cyclase" evidence="4">
    <location>
        <begin position="827"/>
        <end position="966"/>
    </location>
</feature>
<sequence>MHSVAILSLDGFGLVGSLPPALGDLPKLTVLALANNPQLTGGLPQELSALPHLLWLSVEGTGIVACTDAGAAGGGLAEPSVGALCSLPASLSYTEQSYNPYGTDSMLCPATVLTSFLAYTSDVSPDLWSVLTSPFPAPPTPGAVIADGNFTRFHACSCSRPGESLVVEQGSGGAACVGSGGGSGGRLGLIIAVVVVGVVPWLLVSLVVYICVVHKATLNRVVRRKEAEMARKRSKVPGTPGVVLQNGRGLLALSDVMVTWVVTDVAASTQLWEWKPDVMDRAIDMHNVALRSLLETFGGHEIRNEGDSFTLSFHDPVDAVTFCIKAQEKLMVVDWPKELAEHPRTSTVTVGDVTSSPEAAGKGPPLIAGLRVRMGINTGLPDDIFLHDLTDHVDYRGLEYDLAGEICDLAEGGQVLMGPRTFLRWNKVNYSALIDPLTADLMRDQQGGSFLAGAGQGGLPHGTSGRRASVTGFGANVGGGMFSLTRDSQQLAMMYGSNIGITGGGGPGGAPPLGLALAPSIRRNSDTHTLPVGGGFGPTFSRLSDGDGSARDSLTSGAPTRHLTPASTFRQGLQDTTLASVDGLAGSVVQGGDSAGSKPASNGLLLPTASGGHGGSHPQLSYPNAATQPGYFAADGGADLLAVAAAGGGGDEYDDRPLVLRLLFGLRELWLRLTGAFRLLLRRCLGWVRILTSSEDDPAGEDIWEQADSTLGPHGDGLGPAGHHRSTAVGSKPQETKGVLVDMGYYRFSATEASEQRPMDHYVHVMQIVPVSVASRVLLFPWPLSLPDGWEKISPGFFDAPGSGRLLFPAMRELLGNDVQSLRPVVTVAFSSVEGFKELSALNVETARQVLAMHNMAVRETLSACSGYECKEFNGNFMATFAMPTDAVEWALTLQLALLAIRWPPALLACEQTALIMHPETNAVLFNGLRCRVGIYAGPIDRVTPHPKTGRADFFGQPVNRAARLMTAAQGGQVVLDQALLDEVLDEWRRKQQERRLATIPSVDEGSPAEEGSLVAASEVRTARSFVSVKSA</sequence>
<keyword evidence="3" id="KW-1133">Transmembrane helix</keyword>
<keyword evidence="3" id="KW-0472">Membrane</keyword>
<dbReference type="GO" id="GO:0009190">
    <property type="term" value="P:cyclic nucleotide biosynthetic process"/>
    <property type="evidence" value="ECO:0007669"/>
    <property type="project" value="InterPro"/>
</dbReference>
<dbReference type="InterPro" id="IPR001054">
    <property type="entry name" value="A/G_cyclase"/>
</dbReference>
<comment type="caution">
    <text evidence="5">The sequence shown here is derived from an EMBL/GenBank/DDBJ whole genome shotgun (WGS) entry which is preliminary data.</text>
</comment>
<proteinExistence type="predicted"/>
<dbReference type="InterPro" id="IPR029787">
    <property type="entry name" value="Nucleotide_cyclase"/>
</dbReference>